<dbReference type="InterPro" id="IPR004443">
    <property type="entry name" value="YjeF_N_dom"/>
</dbReference>
<evidence type="ECO:0000259" key="2">
    <source>
        <dbReference type="PROSITE" id="PS51385"/>
    </source>
</evidence>
<keyword evidence="1" id="KW-0520">NAD</keyword>
<dbReference type="PROSITE" id="PS51385">
    <property type="entry name" value="YJEF_N"/>
    <property type="match status" value="1"/>
</dbReference>
<evidence type="ECO:0000313" key="4">
    <source>
        <dbReference type="Proteomes" id="UP000260649"/>
    </source>
</evidence>
<dbReference type="Gene3D" id="3.40.50.10260">
    <property type="entry name" value="YjeF N-terminal domain"/>
    <property type="match status" value="1"/>
</dbReference>
<keyword evidence="1" id="KW-0547">Nucleotide-binding</keyword>
<feature type="binding site" evidence="1">
    <location>
        <position position="153"/>
    </location>
    <ligand>
        <name>K(+)</name>
        <dbReference type="ChEBI" id="CHEBI:29103"/>
    </ligand>
</feature>
<comment type="caution">
    <text evidence="3">The sequence shown here is derived from an EMBL/GenBank/DDBJ whole genome shotgun (WGS) entry which is preliminary data.</text>
</comment>
<reference evidence="3 4" key="1">
    <citation type="submission" date="2018-07" db="EMBL/GenBank/DDBJ databases">
        <title>GABA Modulating Bacteria of the Human Gut Microbiota.</title>
        <authorList>
            <person name="Strandwitz P."/>
            <person name="Kim K.H."/>
            <person name="Terekhova D."/>
            <person name="Liu J.K."/>
            <person name="Sharma A."/>
            <person name="Levering J."/>
            <person name="Mcdonald D."/>
            <person name="Dietrich D."/>
            <person name="Ramadhar T.R."/>
            <person name="Lekbua A."/>
            <person name="Mroue N."/>
            <person name="Liston C."/>
            <person name="Stewart E.J."/>
            <person name="Dubin M.J."/>
            <person name="Zengler K."/>
            <person name="Knight R."/>
            <person name="Gilbert J.A."/>
            <person name="Clardy J."/>
            <person name="Lewis K."/>
        </authorList>
    </citation>
    <scope>NUCLEOTIDE SEQUENCE [LARGE SCALE GENOMIC DNA]</scope>
    <source>
        <strain evidence="3 4">KLE1738</strain>
    </source>
</reference>
<comment type="catalytic activity">
    <reaction evidence="1">
        <text>(6R)-NADPHX = (6S)-NADPHX</text>
        <dbReference type="Rhea" id="RHEA:32227"/>
        <dbReference type="ChEBI" id="CHEBI:64076"/>
        <dbReference type="ChEBI" id="CHEBI:64077"/>
        <dbReference type="EC" id="5.1.99.6"/>
    </reaction>
</comment>
<comment type="caution">
    <text evidence="1">Lacks conserved residue(s) required for the propagation of feature annotation.</text>
</comment>
<accession>A0A3E2B204</accession>
<proteinExistence type="inferred from homology"/>
<keyword evidence="1" id="KW-0630">Potassium</keyword>
<feature type="domain" description="YjeF N-terminal" evidence="2">
    <location>
        <begin position="10"/>
        <end position="206"/>
    </location>
</feature>
<comment type="catalytic activity">
    <reaction evidence="1">
        <text>(6R)-NADHX = (6S)-NADHX</text>
        <dbReference type="Rhea" id="RHEA:32215"/>
        <dbReference type="ChEBI" id="CHEBI:64074"/>
        <dbReference type="ChEBI" id="CHEBI:64075"/>
        <dbReference type="EC" id="5.1.99.6"/>
    </reaction>
</comment>
<dbReference type="InterPro" id="IPR036652">
    <property type="entry name" value="YjeF_N_dom_sf"/>
</dbReference>
<keyword evidence="1" id="KW-0521">NADP</keyword>
<comment type="cofactor">
    <cofactor evidence="1">
        <name>K(+)</name>
        <dbReference type="ChEBI" id="CHEBI:29103"/>
    </cofactor>
    <text evidence="1">Binds 1 potassium ion per subunit.</text>
</comment>
<feature type="binding site" evidence="1">
    <location>
        <position position="117"/>
    </location>
    <ligand>
        <name>K(+)</name>
        <dbReference type="ChEBI" id="CHEBI:29103"/>
    </ligand>
</feature>
<dbReference type="GO" id="GO:0046872">
    <property type="term" value="F:metal ion binding"/>
    <property type="evidence" value="ECO:0007669"/>
    <property type="project" value="UniProtKB-KW"/>
</dbReference>
<evidence type="ECO:0000313" key="3">
    <source>
        <dbReference type="EMBL" id="RFT06063.1"/>
    </source>
</evidence>
<comment type="similarity">
    <text evidence="1">Belongs to the NnrE/AIBP family.</text>
</comment>
<protein>
    <recommendedName>
        <fullName evidence="1">NAD(P)H-hydrate epimerase</fullName>
        <ecNumber evidence="1">5.1.99.6</ecNumber>
    </recommendedName>
    <alternativeName>
        <fullName evidence="1">NAD(P)HX epimerase</fullName>
    </alternativeName>
</protein>
<keyword evidence="4" id="KW-1185">Reference proteome</keyword>
<dbReference type="EMBL" id="QQRQ01000017">
    <property type="protein sequence ID" value="RFT06063.1"/>
    <property type="molecule type" value="Genomic_DNA"/>
</dbReference>
<keyword evidence="1" id="KW-0479">Metal-binding</keyword>
<dbReference type="GeneID" id="97995902"/>
<keyword evidence="1 3" id="KW-0413">Isomerase</keyword>
<comment type="function">
    <text evidence="1">Catalyzes the epimerization of the S- and R-forms of NAD(P)HX, a damaged form of NAD(P)H that is a result of enzymatic or heat-dependent hydration. This is a prerequisite for the S-specific NAD(P)H-hydrate dehydratase to allow the repair of both epimers of NAD(P)HX.</text>
</comment>
<dbReference type="OrthoDB" id="9806925at2"/>
<gene>
    <name evidence="1" type="primary">nnrE</name>
    <name evidence="3" type="ORF">DV520_09180</name>
</gene>
<dbReference type="HAMAP" id="MF_01966">
    <property type="entry name" value="NADHX_epimerase"/>
    <property type="match status" value="1"/>
</dbReference>
<organism evidence="3 4">
    <name type="scientific">Evtepia gabavorous</name>
    <dbReference type="NCBI Taxonomy" id="2211183"/>
    <lineage>
        <taxon>Bacteria</taxon>
        <taxon>Bacillati</taxon>
        <taxon>Bacillota</taxon>
        <taxon>Clostridia</taxon>
        <taxon>Eubacteriales</taxon>
        <taxon>Evtepia</taxon>
    </lineage>
</organism>
<dbReference type="SUPFAM" id="SSF64153">
    <property type="entry name" value="YjeF N-terminal domain-like"/>
    <property type="match status" value="1"/>
</dbReference>
<sequence>MKDVITVATMRESDAHTIALYVPSRELMYRAAMGVYQAVNWQGKKVAIFTGSGNNGGDGYALAGILADHSVPCCLYQVSEHYSEDGKYYYDQAVEKGVERKRFSEGEDLSRYDILVDCLLGTGFSGPVRGAFQQAIQAINRAKAYVVSVDINSGMNGDTGKGDLVVRSDLTVTIGYLKAGMFLGEAVWKVGRLVVADIGIRLVREDFFLATPEEMVFPRSGLSLQSSQVTMMTPGEAESVSKNGQTIPDVAQEIALRSQRLVRVLGKHSLVTDGYRTYFMEEGEYPAEIASLGEGERKE</sequence>
<dbReference type="Proteomes" id="UP000260649">
    <property type="component" value="Unassembled WGS sequence"/>
</dbReference>
<dbReference type="GO" id="GO:0052856">
    <property type="term" value="F:NAD(P)HX epimerase activity"/>
    <property type="evidence" value="ECO:0007669"/>
    <property type="project" value="UniProtKB-UniRule"/>
</dbReference>
<feature type="binding site" evidence="1">
    <location>
        <position position="55"/>
    </location>
    <ligand>
        <name>K(+)</name>
        <dbReference type="ChEBI" id="CHEBI:29103"/>
    </ligand>
</feature>
<dbReference type="GO" id="GO:0000166">
    <property type="term" value="F:nucleotide binding"/>
    <property type="evidence" value="ECO:0007669"/>
    <property type="project" value="UniProtKB-KW"/>
</dbReference>
<name>A0A3E2B204_9FIRM</name>
<feature type="binding site" evidence="1">
    <location>
        <begin position="121"/>
        <end position="127"/>
    </location>
    <ligand>
        <name>(6S)-NADPHX</name>
        <dbReference type="ChEBI" id="CHEBI:64076"/>
    </ligand>
</feature>
<feature type="binding site" evidence="1">
    <location>
        <position position="150"/>
    </location>
    <ligand>
        <name>(6S)-NADPHX</name>
        <dbReference type="ChEBI" id="CHEBI:64076"/>
    </ligand>
</feature>
<evidence type="ECO:0000256" key="1">
    <source>
        <dbReference type="HAMAP-Rule" id="MF_01966"/>
    </source>
</evidence>
<feature type="binding site" evidence="1">
    <location>
        <begin position="54"/>
        <end position="58"/>
    </location>
    <ligand>
        <name>(6S)-NADPHX</name>
        <dbReference type="ChEBI" id="CHEBI:64076"/>
    </ligand>
</feature>
<dbReference type="AlphaFoldDB" id="A0A3E2B204"/>
<dbReference type="EC" id="5.1.99.6" evidence="1"/>
<dbReference type="Pfam" id="PF03853">
    <property type="entry name" value="YjeF_N"/>
    <property type="match status" value="1"/>
</dbReference>
<dbReference type="RefSeq" id="WP_117142527.1">
    <property type="nucleotide sequence ID" value="NZ_CAKXKJ010000008.1"/>
</dbReference>
<dbReference type="NCBIfam" id="TIGR00197">
    <property type="entry name" value="yjeF_nterm"/>
    <property type="match status" value="1"/>
</dbReference>